<accession>A0ABW7ZJX5</accession>
<dbReference type="RefSeq" id="WP_396762270.1">
    <property type="nucleotide sequence ID" value="NZ_JBITLA010000003.1"/>
</dbReference>
<comment type="caution">
    <text evidence="1">The sequence shown here is derived from an EMBL/GenBank/DDBJ whole genome shotgun (WGS) entry which is preliminary data.</text>
</comment>
<name>A0ABW7ZJX5_9ACTN</name>
<evidence type="ECO:0000313" key="1">
    <source>
        <dbReference type="EMBL" id="MFI7262935.1"/>
    </source>
</evidence>
<gene>
    <name evidence="1" type="ORF">ACIBP4_11605</name>
</gene>
<dbReference type="EMBL" id="JBITLE010000003">
    <property type="protein sequence ID" value="MFI7262935.1"/>
    <property type="molecule type" value="Genomic_DNA"/>
</dbReference>
<organism evidence="1 2">
    <name type="scientific">Micromonospora maritima</name>
    <dbReference type="NCBI Taxonomy" id="986711"/>
    <lineage>
        <taxon>Bacteria</taxon>
        <taxon>Bacillati</taxon>
        <taxon>Actinomycetota</taxon>
        <taxon>Actinomycetes</taxon>
        <taxon>Micromonosporales</taxon>
        <taxon>Micromonosporaceae</taxon>
        <taxon>Micromonospora</taxon>
    </lineage>
</organism>
<proteinExistence type="predicted"/>
<keyword evidence="2" id="KW-1185">Reference proteome</keyword>
<reference evidence="1 2" key="1">
    <citation type="submission" date="2024-10" db="EMBL/GenBank/DDBJ databases">
        <title>The Natural Products Discovery Center: Release of the First 8490 Sequenced Strains for Exploring Actinobacteria Biosynthetic Diversity.</title>
        <authorList>
            <person name="Kalkreuter E."/>
            <person name="Kautsar S.A."/>
            <person name="Yang D."/>
            <person name="Bader C.D."/>
            <person name="Teijaro C.N."/>
            <person name="Fluegel L."/>
            <person name="Davis C.M."/>
            <person name="Simpson J.R."/>
            <person name="Lauterbach L."/>
            <person name="Steele A.D."/>
            <person name="Gui C."/>
            <person name="Meng S."/>
            <person name="Li G."/>
            <person name="Viehrig K."/>
            <person name="Ye F."/>
            <person name="Su P."/>
            <person name="Kiefer A.F."/>
            <person name="Nichols A."/>
            <person name="Cepeda A.J."/>
            <person name="Yan W."/>
            <person name="Fan B."/>
            <person name="Jiang Y."/>
            <person name="Adhikari A."/>
            <person name="Zheng C.-J."/>
            <person name="Schuster L."/>
            <person name="Cowan T.M."/>
            <person name="Smanski M.J."/>
            <person name="Chevrette M.G."/>
            <person name="De Carvalho L.P.S."/>
            <person name="Shen B."/>
        </authorList>
    </citation>
    <scope>NUCLEOTIDE SEQUENCE [LARGE SCALE GENOMIC DNA]</scope>
    <source>
        <strain evidence="1 2">NPDC049845</strain>
    </source>
</reference>
<dbReference type="Proteomes" id="UP001612812">
    <property type="component" value="Unassembled WGS sequence"/>
</dbReference>
<evidence type="ECO:0000313" key="2">
    <source>
        <dbReference type="Proteomes" id="UP001612812"/>
    </source>
</evidence>
<protein>
    <submittedName>
        <fullName evidence="1">Uncharacterized protein</fullName>
    </submittedName>
</protein>
<sequence>MSPSPVLDTRPRGGASRSHLFVALLIVALTLVSAAALHRGEPPAGNDRLSLANATSSDRVTTCRGQHLDGFVVVEHTRVADCPNSSYYSYNADVWQVPGGSMMYTCNGDNEHGDPPAPYVITTLTKYGNCDSYMGTVEYVTSYLIKPAAEGLAVCKTQKRLPAGWAWDATRPAFFSYDCRNPRTGGFGTTPNAGYVKRA</sequence>